<dbReference type="PANTHER" id="PTHR43228:SF1">
    <property type="entry name" value="TWO-COMPONENT RESPONSE REGULATOR ARR22"/>
    <property type="match status" value="1"/>
</dbReference>
<dbReference type="SMART" id="SM00448">
    <property type="entry name" value="REC"/>
    <property type="match status" value="1"/>
</dbReference>
<dbReference type="RefSeq" id="WP_305945916.1">
    <property type="nucleotide sequence ID" value="NZ_JAUZVY010000005.1"/>
</dbReference>
<evidence type="ECO:0000256" key="1">
    <source>
        <dbReference type="PROSITE-ProRule" id="PRU00169"/>
    </source>
</evidence>
<sequence>MKSALIIDDNALIREVLRQILSSLKVEQIVDAPTGRLGLQHAMQDKCDVIFLDLELPDTHGITLLKQLKASIKTPIVVITAHSTRDNLQDAMAAGASGFITKPFFGQKIAEVLSKLKKQAVSVA</sequence>
<keyword evidence="4" id="KW-1185">Reference proteome</keyword>
<comment type="caution">
    <text evidence="3">The sequence shown here is derived from an EMBL/GenBank/DDBJ whole genome shotgun (WGS) entry which is preliminary data.</text>
</comment>
<dbReference type="PANTHER" id="PTHR43228">
    <property type="entry name" value="TWO-COMPONENT RESPONSE REGULATOR"/>
    <property type="match status" value="1"/>
</dbReference>
<organism evidence="3 4">
    <name type="scientific">Alkalimonas delamerensis</name>
    <dbReference type="NCBI Taxonomy" id="265981"/>
    <lineage>
        <taxon>Bacteria</taxon>
        <taxon>Pseudomonadati</taxon>
        <taxon>Pseudomonadota</taxon>
        <taxon>Gammaproteobacteria</taxon>
        <taxon>Alkalimonas</taxon>
    </lineage>
</organism>
<reference evidence="3 4" key="1">
    <citation type="submission" date="2023-08" db="EMBL/GenBank/DDBJ databases">
        <authorList>
            <person name="Joshi A."/>
            <person name="Thite S."/>
        </authorList>
    </citation>
    <scope>NUCLEOTIDE SEQUENCE [LARGE SCALE GENOMIC DNA]</scope>
    <source>
        <strain evidence="3 4">1E1</strain>
    </source>
</reference>
<dbReference type="Gene3D" id="3.40.50.2300">
    <property type="match status" value="1"/>
</dbReference>
<gene>
    <name evidence="3" type="ORF">Q3O59_12650</name>
</gene>
<dbReference type="CDD" id="cd00156">
    <property type="entry name" value="REC"/>
    <property type="match status" value="1"/>
</dbReference>
<dbReference type="InterPro" id="IPR052048">
    <property type="entry name" value="ST_Response_Regulator"/>
</dbReference>
<name>A0ABT9GSW9_9GAMM</name>
<accession>A0ABT9GSW9</accession>
<dbReference type="Pfam" id="PF00072">
    <property type="entry name" value="Response_reg"/>
    <property type="match status" value="1"/>
</dbReference>
<dbReference type="PROSITE" id="PS50110">
    <property type="entry name" value="RESPONSE_REGULATORY"/>
    <property type="match status" value="1"/>
</dbReference>
<feature type="domain" description="Response regulatory" evidence="2">
    <location>
        <begin position="3"/>
        <end position="117"/>
    </location>
</feature>
<dbReference type="Proteomes" id="UP001236258">
    <property type="component" value="Unassembled WGS sequence"/>
</dbReference>
<dbReference type="EMBL" id="JAUZVY010000005">
    <property type="protein sequence ID" value="MDP4529870.1"/>
    <property type="molecule type" value="Genomic_DNA"/>
</dbReference>
<feature type="modified residue" description="4-aspartylphosphate" evidence="1">
    <location>
        <position position="53"/>
    </location>
</feature>
<evidence type="ECO:0000313" key="4">
    <source>
        <dbReference type="Proteomes" id="UP001236258"/>
    </source>
</evidence>
<dbReference type="SUPFAM" id="SSF52172">
    <property type="entry name" value="CheY-like"/>
    <property type="match status" value="1"/>
</dbReference>
<keyword evidence="1" id="KW-0597">Phosphoprotein</keyword>
<evidence type="ECO:0000313" key="3">
    <source>
        <dbReference type="EMBL" id="MDP4529870.1"/>
    </source>
</evidence>
<proteinExistence type="predicted"/>
<protein>
    <submittedName>
        <fullName evidence="3">Response regulator</fullName>
    </submittedName>
</protein>
<evidence type="ECO:0000259" key="2">
    <source>
        <dbReference type="PROSITE" id="PS50110"/>
    </source>
</evidence>
<dbReference type="InterPro" id="IPR001789">
    <property type="entry name" value="Sig_transdc_resp-reg_receiver"/>
</dbReference>
<dbReference type="InterPro" id="IPR011006">
    <property type="entry name" value="CheY-like_superfamily"/>
</dbReference>